<feature type="chain" id="PRO_5045485223" evidence="8">
    <location>
        <begin position="27"/>
        <end position="286"/>
    </location>
</feature>
<evidence type="ECO:0000256" key="3">
    <source>
        <dbReference type="ARBA" id="ARBA00022801"/>
    </source>
</evidence>
<evidence type="ECO:0000256" key="1">
    <source>
        <dbReference type="ARBA" id="ARBA00007164"/>
    </source>
</evidence>
<dbReference type="PRINTS" id="PR00725">
    <property type="entry name" value="DADACBPTASE1"/>
</dbReference>
<evidence type="ECO:0000256" key="5">
    <source>
        <dbReference type="ARBA" id="ARBA00022984"/>
    </source>
</evidence>
<dbReference type="Pfam" id="PF00768">
    <property type="entry name" value="Peptidase_S11"/>
    <property type="match status" value="1"/>
</dbReference>
<keyword evidence="6" id="KW-0961">Cell wall biogenesis/degradation</keyword>
<comment type="caution">
    <text evidence="10">The sequence shown here is derived from an EMBL/GenBank/DDBJ whole genome shotgun (WGS) entry which is preliminary data.</text>
</comment>
<evidence type="ECO:0000256" key="7">
    <source>
        <dbReference type="RuleBase" id="RU004016"/>
    </source>
</evidence>
<dbReference type="Proteomes" id="UP000630952">
    <property type="component" value="Unassembled WGS sequence"/>
</dbReference>
<comment type="similarity">
    <text evidence="1 7">Belongs to the peptidase S11 family.</text>
</comment>
<evidence type="ECO:0000256" key="2">
    <source>
        <dbReference type="ARBA" id="ARBA00022729"/>
    </source>
</evidence>
<dbReference type="Gene3D" id="3.40.710.10">
    <property type="entry name" value="DD-peptidase/beta-lactamase superfamily"/>
    <property type="match status" value="1"/>
</dbReference>
<dbReference type="InterPro" id="IPR012338">
    <property type="entry name" value="Beta-lactam/transpept-like"/>
</dbReference>
<gene>
    <name evidence="10" type="ORF">HKD21_07375</name>
</gene>
<keyword evidence="10" id="KW-0121">Carboxypeptidase</keyword>
<keyword evidence="2 8" id="KW-0732">Signal</keyword>
<evidence type="ECO:0000256" key="6">
    <source>
        <dbReference type="ARBA" id="ARBA00023316"/>
    </source>
</evidence>
<name>A0ABR9YEV7_9PROT</name>
<dbReference type="GO" id="GO:0004180">
    <property type="term" value="F:carboxypeptidase activity"/>
    <property type="evidence" value="ECO:0007669"/>
    <property type="project" value="UniProtKB-KW"/>
</dbReference>
<keyword evidence="10" id="KW-0645">Protease</keyword>
<dbReference type="InterPro" id="IPR001967">
    <property type="entry name" value="Peptidase_S11_N"/>
</dbReference>
<keyword evidence="4" id="KW-0133">Cell shape</keyword>
<reference evidence="10" key="2">
    <citation type="submission" date="2020-11" db="EMBL/GenBank/DDBJ databases">
        <title>Description of novel Gluconobacter species.</title>
        <authorList>
            <person name="Cleenwerck I."/>
            <person name="Cnockaert M."/>
            <person name="Borremans W."/>
            <person name="Wieme A.D."/>
            <person name="De Vuyst L."/>
            <person name="Vandamme P."/>
        </authorList>
    </citation>
    <scope>NUCLEOTIDE SEQUENCE</scope>
    <source>
        <strain evidence="10">LMG 27748</strain>
    </source>
</reference>
<accession>A0ABR9YEV7</accession>
<dbReference type="PANTHER" id="PTHR21581:SF6">
    <property type="entry name" value="TRAFFICKING PROTEIN PARTICLE COMPLEX SUBUNIT 12"/>
    <property type="match status" value="1"/>
</dbReference>
<evidence type="ECO:0000256" key="4">
    <source>
        <dbReference type="ARBA" id="ARBA00022960"/>
    </source>
</evidence>
<keyword evidence="3" id="KW-0378">Hydrolase</keyword>
<evidence type="ECO:0000259" key="9">
    <source>
        <dbReference type="Pfam" id="PF00768"/>
    </source>
</evidence>
<dbReference type="PANTHER" id="PTHR21581">
    <property type="entry name" value="D-ALANYL-D-ALANINE CARBOXYPEPTIDASE"/>
    <property type="match status" value="1"/>
</dbReference>
<proteinExistence type="inferred from homology"/>
<dbReference type="RefSeq" id="WP_194255001.1">
    <property type="nucleotide sequence ID" value="NZ_JABCQO010000004.1"/>
</dbReference>
<dbReference type="InterPro" id="IPR018044">
    <property type="entry name" value="Peptidase_S11"/>
</dbReference>
<keyword evidence="5" id="KW-0573">Peptidoglycan synthesis</keyword>
<organism evidence="10 11">
    <name type="scientific">Gluconobacter cerevisiae</name>
    <dbReference type="NCBI Taxonomy" id="1379734"/>
    <lineage>
        <taxon>Bacteria</taxon>
        <taxon>Pseudomonadati</taxon>
        <taxon>Pseudomonadota</taxon>
        <taxon>Alphaproteobacteria</taxon>
        <taxon>Acetobacterales</taxon>
        <taxon>Acetobacteraceae</taxon>
        <taxon>Gluconobacter</taxon>
    </lineage>
</organism>
<sequence>MVSSKVKAIMLCLSLGLLIDVSQSHAETFQTSAPVVLVEDVSVGRILMQKNADRPIAPASMTKIMTAYVIFDLLDQGKMRLDQLITVNPSVWKRWHGKQGGATMFLRVGETVSVENLLNGMLTVSGNDATYALASSIPGGLDAFIALMNKEARSIGLTDSYFSSPNGWSNNDTTRTTARDLVLLASTTIKRFPQFYVKFYHRKEFLWGKSPTGELIRQHNKNPLFGRIDHADGLKTGFTTKAGYCFTGSATKNNHRIIMVIAGLPSARVRADEAIRLMQTALDTVP</sequence>
<keyword evidence="11" id="KW-1185">Reference proteome</keyword>
<dbReference type="EMBL" id="JABCQO010000004">
    <property type="protein sequence ID" value="MBF0876665.1"/>
    <property type="molecule type" value="Genomic_DNA"/>
</dbReference>
<protein>
    <submittedName>
        <fullName evidence="10">D-alanyl-D-alanine carboxypeptidase</fullName>
    </submittedName>
</protein>
<evidence type="ECO:0000256" key="8">
    <source>
        <dbReference type="SAM" id="SignalP"/>
    </source>
</evidence>
<evidence type="ECO:0000313" key="10">
    <source>
        <dbReference type="EMBL" id="MBF0876665.1"/>
    </source>
</evidence>
<evidence type="ECO:0000313" key="11">
    <source>
        <dbReference type="Proteomes" id="UP000630952"/>
    </source>
</evidence>
<feature type="signal peptide" evidence="8">
    <location>
        <begin position="1"/>
        <end position="26"/>
    </location>
</feature>
<dbReference type="SUPFAM" id="SSF56601">
    <property type="entry name" value="beta-lactamase/transpeptidase-like"/>
    <property type="match status" value="1"/>
</dbReference>
<feature type="domain" description="Peptidase S11 D-alanyl-D-alanine carboxypeptidase A N-terminal" evidence="9">
    <location>
        <begin position="30"/>
        <end position="263"/>
    </location>
</feature>
<reference evidence="10" key="1">
    <citation type="submission" date="2020-04" db="EMBL/GenBank/DDBJ databases">
        <authorList>
            <person name="Sombolestani A."/>
        </authorList>
    </citation>
    <scope>NUCLEOTIDE SEQUENCE</scope>
    <source>
        <strain evidence="10">LMG 27748</strain>
    </source>
</reference>